<dbReference type="Proteomes" id="UP000019151">
    <property type="component" value="Plasmid 1"/>
</dbReference>
<dbReference type="InterPro" id="IPR037010">
    <property type="entry name" value="VitB12-dep_Met_synth_activ_sf"/>
</dbReference>
<dbReference type="HOGENOM" id="CLU_652031_0_0_0"/>
<organism evidence="1 2">
    <name type="scientific">Gemmatirosa kalamazoonensis</name>
    <dbReference type="NCBI Taxonomy" id="861299"/>
    <lineage>
        <taxon>Bacteria</taxon>
        <taxon>Pseudomonadati</taxon>
        <taxon>Gemmatimonadota</taxon>
        <taxon>Gemmatimonadia</taxon>
        <taxon>Gemmatimonadales</taxon>
        <taxon>Gemmatimonadaceae</taxon>
        <taxon>Gemmatirosa</taxon>
    </lineage>
</organism>
<dbReference type="GO" id="GO:0008705">
    <property type="term" value="F:methionine synthase activity"/>
    <property type="evidence" value="ECO:0007669"/>
    <property type="project" value="InterPro"/>
</dbReference>
<keyword evidence="1" id="KW-0614">Plasmid</keyword>
<dbReference type="Gene3D" id="3.40.109.40">
    <property type="match status" value="1"/>
</dbReference>
<reference evidence="1 2" key="1">
    <citation type="journal article" date="2014" name="Genome Announc.">
        <title>Genome Sequence and Methylome of Soil Bacterium Gemmatirosa kalamazoonensis KBS708T, a Member of the Rarely Cultivated Gemmatimonadetes Phylum.</title>
        <authorList>
            <person name="Debruyn J.M."/>
            <person name="Radosevich M."/>
            <person name="Wommack K.E."/>
            <person name="Polson S.W."/>
            <person name="Hauser L.J."/>
            <person name="Fawaz M.N."/>
            <person name="Korlach J."/>
            <person name="Tsai Y.C."/>
        </authorList>
    </citation>
    <scope>NUCLEOTIDE SEQUENCE [LARGE SCALE GENOMIC DNA]</scope>
    <source>
        <strain evidence="1 2">KBS708</strain>
        <plasmid evidence="2">Plasmid 1</plasmid>
    </source>
</reference>
<dbReference type="OrthoDB" id="9816190at2"/>
<accession>W0RTQ1</accession>
<keyword evidence="2" id="KW-1185">Reference proteome</keyword>
<geneLocation type="plasmid" evidence="1 2">
    <name>1</name>
</geneLocation>
<dbReference type="AlphaFoldDB" id="W0RTQ1"/>
<proteinExistence type="predicted"/>
<dbReference type="EMBL" id="CP007129">
    <property type="protein sequence ID" value="AHG92968.1"/>
    <property type="molecule type" value="Genomic_DNA"/>
</dbReference>
<dbReference type="InParanoid" id="W0RTQ1"/>
<evidence type="ECO:0000313" key="1">
    <source>
        <dbReference type="EMBL" id="AHG92968.1"/>
    </source>
</evidence>
<gene>
    <name evidence="1" type="ORF">J421_5433</name>
</gene>
<protein>
    <submittedName>
        <fullName evidence="1">Vitamin B12 dependent methionine synthase activation region</fullName>
    </submittedName>
</protein>
<evidence type="ECO:0000313" key="2">
    <source>
        <dbReference type="Proteomes" id="UP000019151"/>
    </source>
</evidence>
<dbReference type="RefSeq" id="WP_025414284.1">
    <property type="nucleotide sequence ID" value="NZ_CP007129.1"/>
</dbReference>
<dbReference type="KEGG" id="gba:J421_5433"/>
<name>W0RTQ1_9BACT</name>
<dbReference type="SUPFAM" id="SSF56507">
    <property type="entry name" value="Methionine synthase activation domain-like"/>
    <property type="match status" value="1"/>
</dbReference>
<sequence length="403" mass="44351">MISFVDTAPPVAVDPAEYVRLLGYPRGHTLDDRAAELAAMARAWYAEHGRPWIVARETRALDVSNGVVAIDAVPFASPRLHRTLGDAGADRVVLVGASAGPEIEREAQRRWRDEKPDEYFFLEMYGSAVVEHLVMSAGARLCASAEPEGLAVLPHYSPGYPEWDIAEQARLRALLGALPGPLDVLESGMLSPKKSLLAVFGVTPYVERVRRATDLVPCRGCALVGCQYRRAPYGERRRRGAPGRVVRLTVDGQYATSARALRRWSAERLTLVDNADGTTDARFRYEGTTCSNFGRPLYFEYAVTLGAADDGYPILSQRCAPAPGDDGYRFMCRYRAASTALMTAIDEEAPLAGRPLDDVLTWSRPAMGAGCYCERDSRDHKWGIVLETIHYALAARERERASA</sequence>